<organism evidence="1 2">
    <name type="scientific">Datura stramonium</name>
    <name type="common">Jimsonweed</name>
    <name type="synonym">Common thornapple</name>
    <dbReference type="NCBI Taxonomy" id="4076"/>
    <lineage>
        <taxon>Eukaryota</taxon>
        <taxon>Viridiplantae</taxon>
        <taxon>Streptophyta</taxon>
        <taxon>Embryophyta</taxon>
        <taxon>Tracheophyta</taxon>
        <taxon>Spermatophyta</taxon>
        <taxon>Magnoliopsida</taxon>
        <taxon>eudicotyledons</taxon>
        <taxon>Gunneridae</taxon>
        <taxon>Pentapetalae</taxon>
        <taxon>asterids</taxon>
        <taxon>lamiids</taxon>
        <taxon>Solanales</taxon>
        <taxon>Solanaceae</taxon>
        <taxon>Solanoideae</taxon>
        <taxon>Datureae</taxon>
        <taxon>Datura</taxon>
    </lineage>
</organism>
<proteinExistence type="predicted"/>
<dbReference type="Proteomes" id="UP000823775">
    <property type="component" value="Unassembled WGS sequence"/>
</dbReference>
<evidence type="ECO:0000313" key="1">
    <source>
        <dbReference type="EMBL" id="MCD9637817.1"/>
    </source>
</evidence>
<evidence type="ECO:0000313" key="2">
    <source>
        <dbReference type="Proteomes" id="UP000823775"/>
    </source>
</evidence>
<dbReference type="EMBL" id="JACEIK010002562">
    <property type="protein sequence ID" value="MCD9637817.1"/>
    <property type="molecule type" value="Genomic_DNA"/>
</dbReference>
<reference evidence="1 2" key="1">
    <citation type="journal article" date="2021" name="BMC Genomics">
        <title>Datura genome reveals duplications of psychoactive alkaloid biosynthetic genes and high mutation rate following tissue culture.</title>
        <authorList>
            <person name="Rajewski A."/>
            <person name="Carter-House D."/>
            <person name="Stajich J."/>
            <person name="Litt A."/>
        </authorList>
    </citation>
    <scope>NUCLEOTIDE SEQUENCE [LARGE SCALE GENOMIC DNA]</scope>
    <source>
        <strain evidence="1">AR-01</strain>
    </source>
</reference>
<feature type="non-terminal residue" evidence="1">
    <location>
        <position position="1"/>
    </location>
</feature>
<keyword evidence="2" id="KW-1185">Reference proteome</keyword>
<comment type="caution">
    <text evidence="1">The sequence shown here is derived from an EMBL/GenBank/DDBJ whole genome shotgun (WGS) entry which is preliminary data.</text>
</comment>
<gene>
    <name evidence="1" type="ORF">HAX54_021321</name>
</gene>
<name>A0ABS8USP9_DATST</name>
<sequence>SSWLCNGEDASPIHLAGFKKHQWNAWAQAIFDLATTDPVALRQLMDGLRIISLSPVEYLIPGLIVFTDFASSKWFGRIPPAARRCFVGAALLK</sequence>
<protein>
    <submittedName>
        <fullName evidence="1">Uncharacterized protein</fullName>
    </submittedName>
</protein>
<accession>A0ABS8USP9</accession>